<keyword evidence="4" id="KW-1185">Reference proteome</keyword>
<gene>
    <name evidence="3" type="ORF">Phou_007620</name>
</gene>
<feature type="signal peptide" evidence="1">
    <location>
        <begin position="1"/>
        <end position="21"/>
    </location>
</feature>
<dbReference type="Pfam" id="PF13845">
    <property type="entry name" value="Septum_form"/>
    <property type="match status" value="1"/>
</dbReference>
<evidence type="ECO:0000313" key="4">
    <source>
        <dbReference type="Proteomes" id="UP000482800"/>
    </source>
</evidence>
<dbReference type="Proteomes" id="UP000482800">
    <property type="component" value="Unassembled WGS sequence"/>
</dbReference>
<evidence type="ECO:0000313" key="3">
    <source>
        <dbReference type="EMBL" id="GFJ76582.1"/>
    </source>
</evidence>
<organism evidence="3 4">
    <name type="scientific">Phytohabitans houttuyneae</name>
    <dbReference type="NCBI Taxonomy" id="1076126"/>
    <lineage>
        <taxon>Bacteria</taxon>
        <taxon>Bacillati</taxon>
        <taxon>Actinomycetota</taxon>
        <taxon>Actinomycetes</taxon>
        <taxon>Micromonosporales</taxon>
        <taxon>Micromonosporaceae</taxon>
    </lineage>
</organism>
<dbReference type="AlphaFoldDB" id="A0A6V8JVE6"/>
<protein>
    <recommendedName>
        <fullName evidence="2">Septum formation-related domain-containing protein</fullName>
    </recommendedName>
</protein>
<keyword evidence="1" id="KW-0732">Signal</keyword>
<proteinExistence type="predicted"/>
<reference evidence="3 4" key="2">
    <citation type="submission" date="2020-03" db="EMBL/GenBank/DDBJ databases">
        <authorList>
            <person name="Ichikawa N."/>
            <person name="Kimura A."/>
            <person name="Kitahashi Y."/>
            <person name="Uohara A."/>
        </authorList>
    </citation>
    <scope>NUCLEOTIDE SEQUENCE [LARGE SCALE GENOMIC DNA]</scope>
    <source>
        <strain evidence="3 4">NBRC 108639</strain>
    </source>
</reference>
<sequence>MRRVVGVAVLGGLLAALLAGCGNPAGVDGKLVDDWKAQPEATPFVPEVGVCHLSLPDELYISRANYNPIDCATEHHFETVFVGQVSGTAADATEPPKASTEAARAAFKECNTKVNEYLGGDWRGGRLDLYIYYPATQAWEGGSRWFRCDVAEIESLDVNEVKRRSGNLKDVLKAAAPIAYGCFRAIISGGTSISAMNAVTCGTAHGAEFAGVWTAPDTSYADFEKNTQRAHDGCRGVVAKWAKVPNDGNIKFRTGTIIYFPDEDEWANGDRGVQCFMWISDQDLRRSMKGAGPGALRIR</sequence>
<dbReference type="InterPro" id="IPR026004">
    <property type="entry name" value="Septum_form"/>
</dbReference>
<dbReference type="EMBL" id="BLPF01000001">
    <property type="protein sequence ID" value="GFJ76582.1"/>
    <property type="molecule type" value="Genomic_DNA"/>
</dbReference>
<comment type="caution">
    <text evidence="3">The sequence shown here is derived from an EMBL/GenBank/DDBJ whole genome shotgun (WGS) entry which is preliminary data.</text>
</comment>
<evidence type="ECO:0000259" key="2">
    <source>
        <dbReference type="Pfam" id="PF13845"/>
    </source>
</evidence>
<dbReference type="PROSITE" id="PS51257">
    <property type="entry name" value="PROKAR_LIPOPROTEIN"/>
    <property type="match status" value="1"/>
</dbReference>
<evidence type="ECO:0000256" key="1">
    <source>
        <dbReference type="SAM" id="SignalP"/>
    </source>
</evidence>
<feature type="domain" description="Septum formation-related" evidence="2">
    <location>
        <begin position="49"/>
        <end position="275"/>
    </location>
</feature>
<accession>A0A6V8JVE6</accession>
<name>A0A6V8JVE6_9ACTN</name>
<feature type="chain" id="PRO_5039634947" description="Septum formation-related domain-containing protein" evidence="1">
    <location>
        <begin position="22"/>
        <end position="299"/>
    </location>
</feature>
<reference evidence="3 4" key="1">
    <citation type="submission" date="2020-03" db="EMBL/GenBank/DDBJ databases">
        <title>Whole genome shotgun sequence of Phytohabitans houttuyneae NBRC 108639.</title>
        <authorList>
            <person name="Komaki H."/>
            <person name="Tamura T."/>
        </authorList>
    </citation>
    <scope>NUCLEOTIDE SEQUENCE [LARGE SCALE GENOMIC DNA]</scope>
    <source>
        <strain evidence="3 4">NBRC 108639</strain>
    </source>
</reference>